<feature type="transmembrane region" description="Helical" evidence="1">
    <location>
        <begin position="91"/>
        <end position="111"/>
    </location>
</feature>
<name>A0A3R9NZ88_9ENTR</name>
<keyword evidence="1" id="KW-0472">Membrane</keyword>
<feature type="transmembrane region" description="Helical" evidence="1">
    <location>
        <begin position="53"/>
        <end position="70"/>
    </location>
</feature>
<feature type="transmembrane region" description="Helical" evidence="1">
    <location>
        <begin position="131"/>
        <end position="153"/>
    </location>
</feature>
<dbReference type="Proteomes" id="UP000276389">
    <property type="component" value="Unassembled WGS sequence"/>
</dbReference>
<evidence type="ECO:0000313" key="3">
    <source>
        <dbReference type="Proteomes" id="UP000276389"/>
    </source>
</evidence>
<evidence type="ECO:0000313" key="2">
    <source>
        <dbReference type="EMBL" id="RSK70412.1"/>
    </source>
</evidence>
<sequence>MSKKRLEVPFEGNDQYYEGIRGLMISSICSVFGVILYAGLLGKLTLSNFSLDTMIALLGWAFVCFVIWIVSFKRTNRVLISFSDPTPRPKVAAFFLILLYIVIGTFCALLFDALTMLDNPSTTVDDFWKTFKAFLITAGCMFVFLFAFGNYAVNNVSPLTTSE</sequence>
<feature type="transmembrane region" description="Helical" evidence="1">
    <location>
        <begin position="20"/>
        <end position="41"/>
    </location>
</feature>
<gene>
    <name evidence="2" type="ORF">EJE24_01165</name>
</gene>
<dbReference type="EMBL" id="RWHU01000001">
    <property type="protein sequence ID" value="RSK70412.1"/>
    <property type="molecule type" value="Genomic_DNA"/>
</dbReference>
<evidence type="ECO:0000256" key="1">
    <source>
        <dbReference type="SAM" id="Phobius"/>
    </source>
</evidence>
<accession>A0A3R9NZ88</accession>
<keyword evidence="1" id="KW-1133">Transmembrane helix</keyword>
<dbReference type="RefSeq" id="WP_125913404.1">
    <property type="nucleotide sequence ID" value="NZ_RWHU01000001.1"/>
</dbReference>
<organism evidence="2 3">
    <name type="scientific">Enterobacter huaxiensis</name>
    <dbReference type="NCBI Taxonomy" id="2494702"/>
    <lineage>
        <taxon>Bacteria</taxon>
        <taxon>Pseudomonadati</taxon>
        <taxon>Pseudomonadota</taxon>
        <taxon>Gammaproteobacteria</taxon>
        <taxon>Enterobacterales</taxon>
        <taxon>Enterobacteriaceae</taxon>
        <taxon>Enterobacter</taxon>
    </lineage>
</organism>
<dbReference type="AlphaFoldDB" id="A0A3R9NZ88"/>
<comment type="caution">
    <text evidence="2">The sequence shown here is derived from an EMBL/GenBank/DDBJ whole genome shotgun (WGS) entry which is preliminary data.</text>
</comment>
<keyword evidence="1" id="KW-0812">Transmembrane</keyword>
<protein>
    <submittedName>
        <fullName evidence="2">Uncharacterized protein</fullName>
    </submittedName>
</protein>
<proteinExistence type="predicted"/>
<reference evidence="2 3" key="1">
    <citation type="submission" date="2018-12" db="EMBL/GenBank/DDBJ databases">
        <title>The Genome Submission of two Enterobacter spp. strains.</title>
        <authorList>
            <person name="Wu W."/>
            <person name="Wei L."/>
            <person name="Feng Y."/>
            <person name="Zong Z."/>
        </authorList>
    </citation>
    <scope>NUCLEOTIDE SEQUENCE [LARGE SCALE GENOMIC DNA]</scope>
    <source>
        <strain evidence="2 3">WCHEHu045002</strain>
    </source>
</reference>